<comment type="caution">
    <text evidence="1">The sequence shown here is derived from an EMBL/GenBank/DDBJ whole genome shotgun (WGS) entry which is preliminary data.</text>
</comment>
<name>A0A931BKD1_9BACT</name>
<organism evidence="1 2">
    <name type="scientific">Hymenobacter properus</name>
    <dbReference type="NCBI Taxonomy" id="2791026"/>
    <lineage>
        <taxon>Bacteria</taxon>
        <taxon>Pseudomonadati</taxon>
        <taxon>Bacteroidota</taxon>
        <taxon>Cytophagia</taxon>
        <taxon>Cytophagales</taxon>
        <taxon>Hymenobacteraceae</taxon>
        <taxon>Hymenobacter</taxon>
    </lineage>
</organism>
<dbReference type="RefSeq" id="WP_196286197.1">
    <property type="nucleotide sequence ID" value="NZ_JADQDP010000002.1"/>
</dbReference>
<reference evidence="1 2" key="1">
    <citation type="submission" date="2020-11" db="EMBL/GenBank/DDBJ databases">
        <authorList>
            <person name="Kim M.K."/>
        </authorList>
    </citation>
    <scope>NUCLEOTIDE SEQUENCE [LARGE SCALE GENOMIC DNA]</scope>
    <source>
        <strain evidence="1 2">BT439</strain>
    </source>
</reference>
<gene>
    <name evidence="1" type="ORF">I2I01_09455</name>
</gene>
<dbReference type="AlphaFoldDB" id="A0A931BKD1"/>
<accession>A0A931BKD1</accession>
<evidence type="ECO:0000313" key="1">
    <source>
        <dbReference type="EMBL" id="MBF9141858.1"/>
    </source>
</evidence>
<protein>
    <submittedName>
        <fullName evidence="1">Uncharacterized protein</fullName>
    </submittedName>
</protein>
<proteinExistence type="predicted"/>
<keyword evidence="2" id="KW-1185">Reference proteome</keyword>
<dbReference type="Proteomes" id="UP000645610">
    <property type="component" value="Unassembled WGS sequence"/>
</dbReference>
<dbReference type="EMBL" id="JADQDP010000002">
    <property type="protein sequence ID" value="MBF9141858.1"/>
    <property type="molecule type" value="Genomic_DNA"/>
</dbReference>
<sequence>MLHLKNQTMKCETSGYDASQRDQKVLSPVGFADILAAFPGFCSVAVPVFRNGFFVPTPAAVPPLPV</sequence>
<evidence type="ECO:0000313" key="2">
    <source>
        <dbReference type="Proteomes" id="UP000645610"/>
    </source>
</evidence>